<dbReference type="GO" id="GO:0016020">
    <property type="term" value="C:membrane"/>
    <property type="evidence" value="ECO:0007669"/>
    <property type="project" value="UniProtKB-SubCell"/>
</dbReference>
<dbReference type="PANTHER" id="PTHR33138">
    <property type="entry name" value="OS01G0690200 PROTEIN"/>
    <property type="match status" value="1"/>
</dbReference>
<evidence type="ECO:0000256" key="2">
    <source>
        <dbReference type="ARBA" id="ARBA00022692"/>
    </source>
</evidence>
<name>A0ABD3LAJ5_EUCGL</name>
<dbReference type="InterPro" id="IPR025287">
    <property type="entry name" value="WAK_GUB"/>
</dbReference>
<keyword evidence="2 6" id="KW-0812">Transmembrane</keyword>
<dbReference type="PANTHER" id="PTHR33138:SF75">
    <property type="entry name" value="WALL-ASSOCIATED RECEPTOR KINASE GALACTURONAN-BINDING DOMAIN-CONTAINING PROTEIN"/>
    <property type="match status" value="1"/>
</dbReference>
<evidence type="ECO:0000256" key="6">
    <source>
        <dbReference type="SAM" id="Phobius"/>
    </source>
</evidence>
<comment type="caution">
    <text evidence="9">The sequence shown here is derived from an EMBL/GenBank/DDBJ whole genome shotgun (WGS) entry which is preliminary data.</text>
</comment>
<evidence type="ECO:0000256" key="4">
    <source>
        <dbReference type="ARBA" id="ARBA00022989"/>
    </source>
</evidence>
<evidence type="ECO:0000256" key="7">
    <source>
        <dbReference type="SAM" id="SignalP"/>
    </source>
</evidence>
<keyword evidence="3 7" id="KW-0732">Signal</keyword>
<organism evidence="9 10">
    <name type="scientific">Eucalyptus globulus</name>
    <name type="common">Tasmanian blue gum</name>
    <dbReference type="NCBI Taxonomy" id="34317"/>
    <lineage>
        <taxon>Eukaryota</taxon>
        <taxon>Viridiplantae</taxon>
        <taxon>Streptophyta</taxon>
        <taxon>Embryophyta</taxon>
        <taxon>Tracheophyta</taxon>
        <taxon>Spermatophyta</taxon>
        <taxon>Magnoliopsida</taxon>
        <taxon>eudicotyledons</taxon>
        <taxon>Gunneridae</taxon>
        <taxon>Pentapetalae</taxon>
        <taxon>rosids</taxon>
        <taxon>malvids</taxon>
        <taxon>Myrtales</taxon>
        <taxon>Myrtaceae</taxon>
        <taxon>Myrtoideae</taxon>
        <taxon>Eucalypteae</taxon>
        <taxon>Eucalyptus</taxon>
    </lineage>
</organism>
<evidence type="ECO:0000256" key="5">
    <source>
        <dbReference type="ARBA" id="ARBA00023136"/>
    </source>
</evidence>
<protein>
    <recommendedName>
        <fullName evidence="8">Wall-associated receptor kinase galacturonan-binding domain-containing protein</fullName>
    </recommendedName>
</protein>
<accession>A0ABD3LAJ5</accession>
<evidence type="ECO:0000256" key="3">
    <source>
        <dbReference type="ARBA" id="ARBA00022729"/>
    </source>
</evidence>
<comment type="subcellular location">
    <subcellularLocation>
        <location evidence="1">Membrane</location>
        <topology evidence="1">Single-pass membrane protein</topology>
    </subcellularLocation>
</comment>
<keyword evidence="5 6" id="KW-0472">Membrane</keyword>
<feature type="signal peptide" evidence="7">
    <location>
        <begin position="1"/>
        <end position="18"/>
    </location>
</feature>
<sequence length="271" mass="30774">MNLQSFICGASCRRLVLAIVFTRLVYQAVTEDAQYEACVPLNCGYGANISYPFWISGKQESYCGYPNFQITSKIHTLAYFLGHEFIIKEISYTNHSILLVDALMYHDTCGAPPRNINLESALLILNSTNADFFFYYNCTSPPPNFTYLVDCASNSTHHSFAYFLEEVSQEIYLYYAVSTCDSAVSVPDYTAFNCSNCEGSEGWCGFENDDFVCFCQDGPHPRSCNDGKWMGEFLFLFFCFCFLTEFSYLLFCLIFLSTCGGWYLCPTRSNS</sequence>
<gene>
    <name evidence="9" type="ORF">ACJRO7_009963</name>
</gene>
<keyword evidence="10" id="KW-1185">Reference proteome</keyword>
<evidence type="ECO:0000313" key="9">
    <source>
        <dbReference type="EMBL" id="KAL3748809.1"/>
    </source>
</evidence>
<feature type="transmembrane region" description="Helical" evidence="6">
    <location>
        <begin position="233"/>
        <end position="265"/>
    </location>
</feature>
<evidence type="ECO:0000259" key="8">
    <source>
        <dbReference type="Pfam" id="PF13947"/>
    </source>
</evidence>
<dbReference type="EMBL" id="JBJKBG010000002">
    <property type="protein sequence ID" value="KAL3748809.1"/>
    <property type="molecule type" value="Genomic_DNA"/>
</dbReference>
<proteinExistence type="predicted"/>
<keyword evidence="4 6" id="KW-1133">Transmembrane helix</keyword>
<feature type="chain" id="PRO_5044809586" description="Wall-associated receptor kinase galacturonan-binding domain-containing protein" evidence="7">
    <location>
        <begin position="19"/>
        <end position="271"/>
    </location>
</feature>
<feature type="domain" description="Wall-associated receptor kinase galacturonan-binding" evidence="8">
    <location>
        <begin position="38"/>
        <end position="101"/>
    </location>
</feature>
<reference evidence="9 10" key="1">
    <citation type="submission" date="2024-11" db="EMBL/GenBank/DDBJ databases">
        <title>Chromosome-level genome assembly of Eucalyptus globulus Labill. provides insights into its genome evolution.</title>
        <authorList>
            <person name="Li X."/>
        </authorList>
    </citation>
    <scope>NUCLEOTIDE SEQUENCE [LARGE SCALE GENOMIC DNA]</scope>
    <source>
        <strain evidence="9">CL2024</strain>
        <tissue evidence="9">Fresh tender leaves</tissue>
    </source>
</reference>
<evidence type="ECO:0000313" key="10">
    <source>
        <dbReference type="Proteomes" id="UP001634007"/>
    </source>
</evidence>
<dbReference type="AlphaFoldDB" id="A0ABD3LAJ5"/>
<dbReference type="Pfam" id="PF13947">
    <property type="entry name" value="GUB_WAK_bind"/>
    <property type="match status" value="1"/>
</dbReference>
<dbReference type="Proteomes" id="UP001634007">
    <property type="component" value="Unassembled WGS sequence"/>
</dbReference>
<evidence type="ECO:0000256" key="1">
    <source>
        <dbReference type="ARBA" id="ARBA00004167"/>
    </source>
</evidence>